<dbReference type="GO" id="GO:0003729">
    <property type="term" value="F:mRNA binding"/>
    <property type="evidence" value="ECO:0007669"/>
    <property type="project" value="TreeGrafter"/>
</dbReference>
<dbReference type="InterPro" id="IPR002885">
    <property type="entry name" value="PPR_rpt"/>
</dbReference>
<dbReference type="Gene3D" id="1.25.40.10">
    <property type="entry name" value="Tetratricopeptide repeat domain"/>
    <property type="match status" value="1"/>
</dbReference>
<dbReference type="Pfam" id="PF13041">
    <property type="entry name" value="PPR_2"/>
    <property type="match status" value="2"/>
</dbReference>
<evidence type="ECO:0008006" key="5">
    <source>
        <dbReference type="Google" id="ProtNLM"/>
    </source>
</evidence>
<dbReference type="GO" id="GO:0007005">
    <property type="term" value="P:mitochondrion organization"/>
    <property type="evidence" value="ECO:0007669"/>
    <property type="project" value="TreeGrafter"/>
</dbReference>
<gene>
    <name evidence="3" type="ORF">BJ878DRAFT_456661</name>
</gene>
<dbReference type="InterPro" id="IPR051114">
    <property type="entry name" value="Mito_RNA_Proc_CCM1"/>
</dbReference>
<keyword evidence="4" id="KW-1185">Reference proteome</keyword>
<evidence type="ECO:0000313" key="4">
    <source>
        <dbReference type="Proteomes" id="UP000887226"/>
    </source>
</evidence>
<name>A0A9P8CGG7_9HELO</name>
<sequence>MLTCSSCMKRALQTLIGDSIVLPSNASRKLVTSSNGKRFYTLRNTGPTTAYERALAHKNPDKQKQRQEWLDSRGTRPSGKAQNKPFAAGPDQEFVVRKHLQYLKDPVKLADFVRRNLRDDNFDTTLEVVRSASKSIQCIVSWNHLIDYTLSKGKMNAAIKIYNEMKKRAQFPDGHTYTILFRGCAEHPDSKHAFDKVISIYRGMLLDRSKIKPSTIHVNAVLKMCARAGDIDSMVTIASEMPENGVGSPDNLTYTTLLNALRMDSVISLRDSSVELTPLQKKRNARKAILSGRYIWQDLTERWAKGYLWIDEELICSMGRLLAVGEPRDKDDIFSLIEQTMNIPRQIGRIINAHQDEPLEETDTGDEVAPRLDIDGSDGTSEGFPIDIDPFKNVPSRLSSPKTGLYAKPGRNALSLLLAALLNSRRGHPGSVKEPATKYWDIITKEVGVIPDRENYHAFLRILRASRSSTDAVELLATVPLKDMDHSTFRIAISCCQRDKRNHNAFANAGKIMDYMQQAMNVPDVQVCEAYLDTVVSYTAGGLPTISTPRTATANAVVRAAQGKQILRALERLHPHFVNLRSLLAYGDKERSITHKNNDAALREAVVGLTKRMVSALDILIHQSLVPDSLIPELREKRAKFNAIVAQYSKTLGRIKVHNDELYKRSEIPLPPAPASENQAFSTI</sequence>
<dbReference type="EMBL" id="MU253812">
    <property type="protein sequence ID" value="KAG9246224.1"/>
    <property type="molecule type" value="Genomic_DNA"/>
</dbReference>
<dbReference type="PANTHER" id="PTHR47934">
    <property type="entry name" value="PENTATRICOPEPTIDE REPEAT-CONTAINING PROTEIN PET309, MITOCHONDRIAL"/>
    <property type="match status" value="1"/>
</dbReference>
<dbReference type="NCBIfam" id="TIGR00756">
    <property type="entry name" value="PPR"/>
    <property type="match status" value="1"/>
</dbReference>
<reference evidence="3" key="1">
    <citation type="journal article" date="2021" name="IMA Fungus">
        <title>Genomic characterization of three marine fungi, including Emericellopsis atlantica sp. nov. with signatures of a generalist lifestyle and marine biomass degradation.</title>
        <authorList>
            <person name="Hagestad O.C."/>
            <person name="Hou L."/>
            <person name="Andersen J.H."/>
            <person name="Hansen E.H."/>
            <person name="Altermark B."/>
            <person name="Li C."/>
            <person name="Kuhnert E."/>
            <person name="Cox R.J."/>
            <person name="Crous P.W."/>
            <person name="Spatafora J.W."/>
            <person name="Lail K."/>
            <person name="Amirebrahimi M."/>
            <person name="Lipzen A."/>
            <person name="Pangilinan J."/>
            <person name="Andreopoulos W."/>
            <person name="Hayes R.D."/>
            <person name="Ng V."/>
            <person name="Grigoriev I.V."/>
            <person name="Jackson S.A."/>
            <person name="Sutton T.D.S."/>
            <person name="Dobson A.D.W."/>
            <person name="Rama T."/>
        </authorList>
    </citation>
    <scope>NUCLEOTIDE SEQUENCE</scope>
    <source>
        <strain evidence="3">TRa3180A</strain>
    </source>
</reference>
<feature type="region of interest" description="Disordered" evidence="2">
    <location>
        <begin position="56"/>
        <end position="88"/>
    </location>
</feature>
<feature type="region of interest" description="Disordered" evidence="2">
    <location>
        <begin position="359"/>
        <end position="386"/>
    </location>
</feature>
<accession>A0A9P8CGG7</accession>
<evidence type="ECO:0000256" key="2">
    <source>
        <dbReference type="SAM" id="MobiDB-lite"/>
    </source>
</evidence>
<evidence type="ECO:0000256" key="1">
    <source>
        <dbReference type="PROSITE-ProRule" id="PRU00708"/>
    </source>
</evidence>
<proteinExistence type="predicted"/>
<dbReference type="PROSITE" id="PS51375">
    <property type="entry name" value="PPR"/>
    <property type="match status" value="1"/>
</dbReference>
<comment type="caution">
    <text evidence="3">The sequence shown here is derived from an EMBL/GenBank/DDBJ whole genome shotgun (WGS) entry which is preliminary data.</text>
</comment>
<feature type="repeat" description="PPR" evidence="1">
    <location>
        <begin position="138"/>
        <end position="172"/>
    </location>
</feature>
<organism evidence="3 4">
    <name type="scientific">Calycina marina</name>
    <dbReference type="NCBI Taxonomy" id="1763456"/>
    <lineage>
        <taxon>Eukaryota</taxon>
        <taxon>Fungi</taxon>
        <taxon>Dikarya</taxon>
        <taxon>Ascomycota</taxon>
        <taxon>Pezizomycotina</taxon>
        <taxon>Leotiomycetes</taxon>
        <taxon>Helotiales</taxon>
        <taxon>Pezizellaceae</taxon>
        <taxon>Calycina</taxon>
    </lineage>
</organism>
<dbReference type="GO" id="GO:0006396">
    <property type="term" value="P:RNA processing"/>
    <property type="evidence" value="ECO:0007669"/>
    <property type="project" value="TreeGrafter"/>
</dbReference>
<dbReference type="PANTHER" id="PTHR47934:SF6">
    <property type="entry name" value="MITOCHONDRIAL GROUP I INTRON SPLICING FACTOR CCM1-RELATED"/>
    <property type="match status" value="1"/>
</dbReference>
<dbReference type="InterPro" id="IPR011990">
    <property type="entry name" value="TPR-like_helical_dom_sf"/>
</dbReference>
<dbReference type="GO" id="GO:0005739">
    <property type="term" value="C:mitochondrion"/>
    <property type="evidence" value="ECO:0007669"/>
    <property type="project" value="TreeGrafter"/>
</dbReference>
<dbReference type="Proteomes" id="UP000887226">
    <property type="component" value="Unassembled WGS sequence"/>
</dbReference>
<feature type="compositionally biased region" description="Basic and acidic residues" evidence="2">
    <location>
        <begin position="56"/>
        <end position="74"/>
    </location>
</feature>
<protein>
    <recommendedName>
        <fullName evidence="5">Pentatricopeptide repeat protein</fullName>
    </recommendedName>
</protein>
<dbReference type="AlphaFoldDB" id="A0A9P8CGG7"/>
<dbReference type="OrthoDB" id="185373at2759"/>
<evidence type="ECO:0000313" key="3">
    <source>
        <dbReference type="EMBL" id="KAG9246224.1"/>
    </source>
</evidence>